<dbReference type="PROSITE" id="PS50835">
    <property type="entry name" value="IG_LIKE"/>
    <property type="match status" value="1"/>
</dbReference>
<dbReference type="SMART" id="SM00406">
    <property type="entry name" value="IGv"/>
    <property type="match status" value="2"/>
</dbReference>
<dbReference type="Proteomes" id="UP000261420">
    <property type="component" value="Unplaced"/>
</dbReference>
<evidence type="ECO:0000256" key="5">
    <source>
        <dbReference type="ARBA" id="ARBA00023136"/>
    </source>
</evidence>
<keyword evidence="2" id="KW-1003">Cell membrane</keyword>
<keyword evidence="3 8" id="KW-0732">Signal</keyword>
<dbReference type="PANTHER" id="PTHR19433">
    <property type="entry name" value="T-CELL RECEPTOR ALPHA CHAIN V REGION-RELATED"/>
    <property type="match status" value="1"/>
</dbReference>
<dbReference type="GO" id="GO:0002376">
    <property type="term" value="P:immune system process"/>
    <property type="evidence" value="ECO:0007669"/>
    <property type="project" value="UniProtKB-KW"/>
</dbReference>
<evidence type="ECO:0000256" key="7">
    <source>
        <dbReference type="ARBA" id="ARBA00023180"/>
    </source>
</evidence>
<proteinExistence type="predicted"/>
<comment type="subcellular location">
    <subcellularLocation>
        <location evidence="1">Cell membrane</location>
    </subcellularLocation>
</comment>
<evidence type="ECO:0000256" key="1">
    <source>
        <dbReference type="ARBA" id="ARBA00004236"/>
    </source>
</evidence>
<dbReference type="Gene3D" id="2.60.40.10">
    <property type="entry name" value="Immunoglobulins"/>
    <property type="match status" value="2"/>
</dbReference>
<evidence type="ECO:0000313" key="11">
    <source>
        <dbReference type="Proteomes" id="UP000261420"/>
    </source>
</evidence>
<dbReference type="InterPro" id="IPR007110">
    <property type="entry name" value="Ig-like_dom"/>
</dbReference>
<dbReference type="InterPro" id="IPR013106">
    <property type="entry name" value="Ig_V-set"/>
</dbReference>
<accession>A0A3B4TCU7</accession>
<evidence type="ECO:0000256" key="6">
    <source>
        <dbReference type="ARBA" id="ARBA00023157"/>
    </source>
</evidence>
<keyword evidence="7" id="KW-0325">Glycoprotein</keyword>
<dbReference type="AlphaFoldDB" id="A0A3B4TCU7"/>
<reference evidence="10" key="2">
    <citation type="submission" date="2025-09" db="UniProtKB">
        <authorList>
            <consortium name="Ensembl"/>
        </authorList>
    </citation>
    <scope>IDENTIFICATION</scope>
</reference>
<evidence type="ECO:0000256" key="3">
    <source>
        <dbReference type="ARBA" id="ARBA00022729"/>
    </source>
</evidence>
<dbReference type="SUPFAM" id="SSF48726">
    <property type="entry name" value="Immunoglobulin"/>
    <property type="match status" value="2"/>
</dbReference>
<dbReference type="InterPro" id="IPR052051">
    <property type="entry name" value="TCR_complex_component"/>
</dbReference>
<keyword evidence="6" id="KW-1015">Disulfide bond</keyword>
<dbReference type="GO" id="GO:0009617">
    <property type="term" value="P:response to bacterium"/>
    <property type="evidence" value="ECO:0007669"/>
    <property type="project" value="TreeGrafter"/>
</dbReference>
<dbReference type="OMA" id="AGRCMDD"/>
<feature type="domain" description="Ig-like" evidence="9">
    <location>
        <begin position="130"/>
        <end position="231"/>
    </location>
</feature>
<dbReference type="GO" id="GO:0005886">
    <property type="term" value="C:plasma membrane"/>
    <property type="evidence" value="ECO:0007669"/>
    <property type="project" value="UniProtKB-SubCell"/>
</dbReference>
<evidence type="ECO:0000259" key="9">
    <source>
        <dbReference type="PROSITE" id="PS50835"/>
    </source>
</evidence>
<dbReference type="InterPro" id="IPR013783">
    <property type="entry name" value="Ig-like_fold"/>
</dbReference>
<keyword evidence="4" id="KW-0391">Immunity</keyword>
<feature type="chain" id="PRO_5017307632" description="Ig-like domain-containing protein" evidence="8">
    <location>
        <begin position="17"/>
        <end position="337"/>
    </location>
</feature>
<dbReference type="InterPro" id="IPR003599">
    <property type="entry name" value="Ig_sub"/>
</dbReference>
<dbReference type="Ensembl" id="ENSSDUT00000003860.1">
    <property type="protein sequence ID" value="ENSSDUP00000003777.1"/>
    <property type="gene ID" value="ENSSDUG00000002855.1"/>
</dbReference>
<dbReference type="PANTHER" id="PTHR19433:SF133">
    <property type="entry name" value="IMMUNE-TYPE RECEPTOR 5 PRECURSOR-RELATED"/>
    <property type="match status" value="1"/>
</dbReference>
<dbReference type="STRING" id="41447.ENSSDUP00000003777"/>
<dbReference type="SMART" id="SM00409">
    <property type="entry name" value="IG"/>
    <property type="match status" value="2"/>
</dbReference>
<sequence length="337" mass="37756">MLIVFCVALVFTFGQCRDDQNFLTKTVHVGEDVTLTCSRQNIDVGTLFWIRLVAGNLPEVLGATYTFASAYFNKTPRITAKQEPGTFVLHITKTELSDTAFYYCEKHVELRTTFLNITFLRVKGKWSNIPYINYTVVQRPTVSDRVYPGDSVTLQCSVISHSEKHSCPGDHSVHWFGVSPDQSFPNIIYAYGNGPDECGKKPDARSPTKSCVYHFSKNVSSSDAGTYYCAVATCGEILFGNGTKVEIEGNCIILFSYPTLLPSYAVLILTHQPKSYNAFWYLSFHIICNPFPQRDEDKWIYSAVVFTMMKTGSGGTRDAKTKGRERTYAAVKAFGLD</sequence>
<dbReference type="CDD" id="cd00099">
    <property type="entry name" value="IgV"/>
    <property type="match status" value="1"/>
</dbReference>
<dbReference type="Pfam" id="PF07686">
    <property type="entry name" value="V-set"/>
    <property type="match status" value="2"/>
</dbReference>
<dbReference type="InterPro" id="IPR036179">
    <property type="entry name" value="Ig-like_dom_sf"/>
</dbReference>
<keyword evidence="5" id="KW-0472">Membrane</keyword>
<name>A0A3B4TCU7_SERDU</name>
<evidence type="ECO:0000256" key="4">
    <source>
        <dbReference type="ARBA" id="ARBA00022859"/>
    </source>
</evidence>
<evidence type="ECO:0000256" key="2">
    <source>
        <dbReference type="ARBA" id="ARBA00022475"/>
    </source>
</evidence>
<dbReference type="GeneTree" id="ENSGT01030000234530"/>
<evidence type="ECO:0000256" key="8">
    <source>
        <dbReference type="SAM" id="SignalP"/>
    </source>
</evidence>
<keyword evidence="11" id="KW-1185">Reference proteome</keyword>
<organism evidence="10 11">
    <name type="scientific">Seriola dumerili</name>
    <name type="common">Greater amberjack</name>
    <name type="synonym">Caranx dumerili</name>
    <dbReference type="NCBI Taxonomy" id="41447"/>
    <lineage>
        <taxon>Eukaryota</taxon>
        <taxon>Metazoa</taxon>
        <taxon>Chordata</taxon>
        <taxon>Craniata</taxon>
        <taxon>Vertebrata</taxon>
        <taxon>Euteleostomi</taxon>
        <taxon>Actinopterygii</taxon>
        <taxon>Neopterygii</taxon>
        <taxon>Teleostei</taxon>
        <taxon>Neoteleostei</taxon>
        <taxon>Acanthomorphata</taxon>
        <taxon>Carangaria</taxon>
        <taxon>Carangiformes</taxon>
        <taxon>Carangidae</taxon>
        <taxon>Seriola</taxon>
    </lineage>
</organism>
<protein>
    <recommendedName>
        <fullName evidence="9">Ig-like domain-containing protein</fullName>
    </recommendedName>
</protein>
<feature type="signal peptide" evidence="8">
    <location>
        <begin position="1"/>
        <end position="16"/>
    </location>
</feature>
<reference evidence="10" key="1">
    <citation type="submission" date="2025-08" db="UniProtKB">
        <authorList>
            <consortium name="Ensembl"/>
        </authorList>
    </citation>
    <scope>IDENTIFICATION</scope>
</reference>
<evidence type="ECO:0000313" key="10">
    <source>
        <dbReference type="Ensembl" id="ENSSDUP00000003777.1"/>
    </source>
</evidence>